<evidence type="ECO:0000256" key="1">
    <source>
        <dbReference type="SAM" id="Phobius"/>
    </source>
</evidence>
<dbReference type="EMBL" id="UINC01181585">
    <property type="protein sequence ID" value="SVD91345.1"/>
    <property type="molecule type" value="Genomic_DNA"/>
</dbReference>
<evidence type="ECO:0008006" key="3">
    <source>
        <dbReference type="Google" id="ProtNLM"/>
    </source>
</evidence>
<accession>A0A382Z8D2</accession>
<gene>
    <name evidence="2" type="ORF">METZ01_LOCUS444199</name>
</gene>
<keyword evidence="1" id="KW-0812">Transmembrane</keyword>
<reference evidence="2" key="1">
    <citation type="submission" date="2018-05" db="EMBL/GenBank/DDBJ databases">
        <authorList>
            <person name="Lanie J.A."/>
            <person name="Ng W.-L."/>
            <person name="Kazmierczak K.M."/>
            <person name="Andrzejewski T.M."/>
            <person name="Davidsen T.M."/>
            <person name="Wayne K.J."/>
            <person name="Tettelin H."/>
            <person name="Glass J.I."/>
            <person name="Rusch D."/>
            <person name="Podicherti R."/>
            <person name="Tsui H.-C.T."/>
            <person name="Winkler M.E."/>
        </authorList>
    </citation>
    <scope>NUCLEOTIDE SEQUENCE</scope>
</reference>
<name>A0A382Z8D2_9ZZZZ</name>
<feature type="transmembrane region" description="Helical" evidence="1">
    <location>
        <begin position="92"/>
        <end position="114"/>
    </location>
</feature>
<sequence length="208" mass="23574">MKRDWYGFRNHIVIYIALWILIPVLIHLLIAVPLSRLISLEVRYLNWAAAGIWFTSTGMVSFLETSLRIQKINYETTQIDIILQSPISNFEILLVLSLRGIIFGFIQFIFAILITCTLNHEYLGTLSTLMTMIQVMAVILFFSVLGILLGILIPNRIICIQISLALFIIISMGMGAFIPINSYPISYLAITNKIPLVVVMQNIQSIII</sequence>
<feature type="transmembrane region" description="Helical" evidence="1">
    <location>
        <begin position="12"/>
        <end position="32"/>
    </location>
</feature>
<feature type="transmembrane region" description="Helical" evidence="1">
    <location>
        <begin position="44"/>
        <end position="63"/>
    </location>
</feature>
<feature type="transmembrane region" description="Helical" evidence="1">
    <location>
        <begin position="158"/>
        <end position="178"/>
    </location>
</feature>
<dbReference type="AlphaFoldDB" id="A0A382Z8D2"/>
<protein>
    <recommendedName>
        <fullName evidence="3">ABC-2 type transporter domain-containing protein</fullName>
    </recommendedName>
</protein>
<feature type="non-terminal residue" evidence="2">
    <location>
        <position position="208"/>
    </location>
</feature>
<feature type="transmembrane region" description="Helical" evidence="1">
    <location>
        <begin position="126"/>
        <end position="151"/>
    </location>
</feature>
<organism evidence="2">
    <name type="scientific">marine metagenome</name>
    <dbReference type="NCBI Taxonomy" id="408172"/>
    <lineage>
        <taxon>unclassified sequences</taxon>
        <taxon>metagenomes</taxon>
        <taxon>ecological metagenomes</taxon>
    </lineage>
</organism>
<evidence type="ECO:0000313" key="2">
    <source>
        <dbReference type="EMBL" id="SVD91345.1"/>
    </source>
</evidence>
<proteinExistence type="predicted"/>
<keyword evidence="1" id="KW-1133">Transmembrane helix</keyword>
<keyword evidence="1" id="KW-0472">Membrane</keyword>